<comment type="caution">
    <text evidence="1">The sequence shown here is derived from an EMBL/GenBank/DDBJ whole genome shotgun (WGS) entry which is preliminary data.</text>
</comment>
<dbReference type="AlphaFoldDB" id="A0A645FNB9"/>
<dbReference type="EMBL" id="VSSQ01061778">
    <property type="protein sequence ID" value="MPN15072.1"/>
    <property type="molecule type" value="Genomic_DNA"/>
</dbReference>
<proteinExistence type="predicted"/>
<gene>
    <name evidence="1" type="ORF">SDC9_162401</name>
</gene>
<evidence type="ECO:0000313" key="1">
    <source>
        <dbReference type="EMBL" id="MPN15072.1"/>
    </source>
</evidence>
<accession>A0A645FNB9</accession>
<reference evidence="1" key="1">
    <citation type="submission" date="2019-08" db="EMBL/GenBank/DDBJ databases">
        <authorList>
            <person name="Kucharzyk K."/>
            <person name="Murdoch R.W."/>
            <person name="Higgins S."/>
            <person name="Loffler F."/>
        </authorList>
    </citation>
    <scope>NUCLEOTIDE SEQUENCE</scope>
</reference>
<name>A0A645FNB9_9ZZZZ</name>
<organism evidence="1">
    <name type="scientific">bioreactor metagenome</name>
    <dbReference type="NCBI Taxonomy" id="1076179"/>
    <lineage>
        <taxon>unclassified sequences</taxon>
        <taxon>metagenomes</taxon>
        <taxon>ecological metagenomes</taxon>
    </lineage>
</organism>
<sequence>MGAASVDLLVQRINEGKSGIDHKVNICFDAQLIERETVSYASSIIDKYMHIRY</sequence>
<protein>
    <submittedName>
        <fullName evidence="1">Uncharacterized protein</fullName>
    </submittedName>
</protein>